<accession>A0A7Y9FRS7</accession>
<dbReference type="GO" id="GO:0008233">
    <property type="term" value="F:peptidase activity"/>
    <property type="evidence" value="ECO:0007669"/>
    <property type="project" value="UniProtKB-KW"/>
</dbReference>
<reference evidence="2 3" key="2">
    <citation type="submission" date="2020-08" db="EMBL/GenBank/DDBJ databases">
        <title>The Agave Microbiome: Exploring the role of microbial communities in plant adaptations to desert environments.</title>
        <authorList>
            <person name="Partida-Martinez L.P."/>
        </authorList>
    </citation>
    <scope>NUCLEOTIDE SEQUENCE [LARGE SCALE GENOMIC DNA]</scope>
    <source>
        <strain evidence="2 3">AS2.3</strain>
    </source>
</reference>
<dbReference type="Proteomes" id="UP000517753">
    <property type="component" value="Unassembled WGS sequence"/>
</dbReference>
<dbReference type="Gene3D" id="2.40.70.10">
    <property type="entry name" value="Acid Proteases"/>
    <property type="match status" value="2"/>
</dbReference>
<dbReference type="InterPro" id="IPR021109">
    <property type="entry name" value="Peptidase_aspartic_dom_sf"/>
</dbReference>
<keyword evidence="2" id="KW-0378">Hydrolase</keyword>
<feature type="signal peptide" evidence="1">
    <location>
        <begin position="1"/>
        <end position="18"/>
    </location>
</feature>
<keyword evidence="2" id="KW-0645">Protease</keyword>
<dbReference type="GO" id="GO:0006508">
    <property type="term" value="P:proteolysis"/>
    <property type="evidence" value="ECO:0007669"/>
    <property type="project" value="UniProtKB-KW"/>
</dbReference>
<comment type="caution">
    <text evidence="2">The sequence shown here is derived from an EMBL/GenBank/DDBJ whole genome shotgun (WGS) entry which is preliminary data.</text>
</comment>
<feature type="chain" id="PRO_5030872862" evidence="1">
    <location>
        <begin position="19"/>
        <end position="435"/>
    </location>
</feature>
<dbReference type="SUPFAM" id="SSF50630">
    <property type="entry name" value="Acid proteases"/>
    <property type="match status" value="1"/>
</dbReference>
<dbReference type="EMBL" id="JACCBY010000004">
    <property type="protein sequence ID" value="NYD91066.1"/>
    <property type="molecule type" value="Genomic_DNA"/>
</dbReference>
<dbReference type="Pfam" id="PF13650">
    <property type="entry name" value="Asp_protease_2"/>
    <property type="match status" value="1"/>
</dbReference>
<protein>
    <submittedName>
        <fullName evidence="2">Putative aspartyl protease</fullName>
    </submittedName>
</protein>
<name>A0A7Y9FRS7_9SPHN</name>
<evidence type="ECO:0000256" key="1">
    <source>
        <dbReference type="SAM" id="SignalP"/>
    </source>
</evidence>
<keyword evidence="1" id="KW-0732">Signal</keyword>
<organism evidence="2 3">
    <name type="scientific">Sphingomonas melonis</name>
    <dbReference type="NCBI Taxonomy" id="152682"/>
    <lineage>
        <taxon>Bacteria</taxon>
        <taxon>Pseudomonadati</taxon>
        <taxon>Pseudomonadota</taxon>
        <taxon>Alphaproteobacteria</taxon>
        <taxon>Sphingomonadales</taxon>
        <taxon>Sphingomonadaceae</taxon>
        <taxon>Sphingomonas</taxon>
    </lineage>
</organism>
<dbReference type="RefSeq" id="WP_179509514.1">
    <property type="nucleotide sequence ID" value="NZ_JACCBY010000004.1"/>
</dbReference>
<keyword evidence="3" id="KW-1185">Reference proteome</keyword>
<sequence>MTFRAMLTLAVAAAPAAAALSRAPAVLPVDAALAQWDMAEARSLAATMPAGADRCAVEGIIASRANQLETAAKLLPPCLTALERNGSRRAEPVFETLLDTYLRLGEYGKHHALLARWLGTRREHIDPDRLSDLRDQLATAAVLRDLPRPSMTGRRTATLRTYLNVLGTRTVDLTVRDVTLPWLIDTGANLSVVSETAARRLRLEVRDAGYHVAGSTGHAVTARLAVIDELPVGGVILRNVVAIVVPDAALRIRAPHADYRIDAVLGLPALTQLGRFRIEREGTMTIDRAAPPLRSGAPLFMNALTPLAEVEIAGRRGLMSIDTGANRTTLYASYAARFTDRVRLWSRQRDTTLGLGGGSDAEAAWEPDLTIGVGAARVEEHGVSVALDGDRASPILGNLGQSGLSARCSYTFDFRSTRLLLGDEPPKAGTCRADG</sequence>
<evidence type="ECO:0000313" key="3">
    <source>
        <dbReference type="Proteomes" id="UP000517753"/>
    </source>
</evidence>
<dbReference type="AlphaFoldDB" id="A0A7Y9FRS7"/>
<gene>
    <name evidence="2" type="ORF">HD841_002873</name>
</gene>
<evidence type="ECO:0000313" key="2">
    <source>
        <dbReference type="EMBL" id="NYD91066.1"/>
    </source>
</evidence>
<dbReference type="InterPro" id="IPR034122">
    <property type="entry name" value="Retropepsin-like_bacterial"/>
</dbReference>
<reference evidence="2 3" key="1">
    <citation type="submission" date="2020-07" db="EMBL/GenBank/DDBJ databases">
        <authorList>
            <person name="Partida-Martinez L."/>
            <person name="Huntemann M."/>
            <person name="Clum A."/>
            <person name="Wang J."/>
            <person name="Palaniappan K."/>
            <person name="Ritter S."/>
            <person name="Chen I.-M."/>
            <person name="Stamatis D."/>
            <person name="Reddy T."/>
            <person name="O'Malley R."/>
            <person name="Daum C."/>
            <person name="Shapiro N."/>
            <person name="Ivanova N."/>
            <person name="Kyrpides N."/>
            <person name="Woyke T."/>
        </authorList>
    </citation>
    <scope>NUCLEOTIDE SEQUENCE [LARGE SCALE GENOMIC DNA]</scope>
    <source>
        <strain evidence="2 3">AS2.3</strain>
    </source>
</reference>
<dbReference type="CDD" id="cd05483">
    <property type="entry name" value="retropepsin_like_bacteria"/>
    <property type="match status" value="1"/>
</dbReference>
<proteinExistence type="predicted"/>